<sequence>MEVQVDRLHRIRPLPPVSIFEDSAKRAAQKDVREERKPLRGTESAPYSVEISAAGRSAANAAADGANPTEGRMEALRAAMRENQPYMLYSAGDARQGFSL</sequence>
<dbReference type="EMBL" id="JARVLH010000005">
    <property type="protein sequence ID" value="MEX5285659.1"/>
    <property type="molecule type" value="Genomic_DNA"/>
</dbReference>
<keyword evidence="3" id="KW-1185">Reference proteome</keyword>
<feature type="region of interest" description="Disordered" evidence="1">
    <location>
        <begin position="22"/>
        <end position="46"/>
    </location>
</feature>
<keyword evidence="2" id="KW-0131">Cell cycle</keyword>
<dbReference type="RefSeq" id="WP_368847384.1">
    <property type="nucleotide sequence ID" value="NZ_CP194411.1"/>
</dbReference>
<accession>A0ABV3X642</accession>
<gene>
    <name evidence="2" type="ORF">QCO44_08440</name>
</gene>
<proteinExistence type="predicted"/>
<evidence type="ECO:0000256" key="1">
    <source>
        <dbReference type="SAM" id="MobiDB-lite"/>
    </source>
</evidence>
<evidence type="ECO:0000313" key="3">
    <source>
        <dbReference type="Proteomes" id="UP001559623"/>
    </source>
</evidence>
<evidence type="ECO:0000313" key="2">
    <source>
        <dbReference type="EMBL" id="MEX5285659.1"/>
    </source>
</evidence>
<reference evidence="2 3" key="1">
    <citation type="submission" date="2023-04" db="EMBL/GenBank/DDBJ databases">
        <title>Genome Sequence of Selenomonas sputigena ATCC 33150.</title>
        <authorList>
            <person name="Miller D.P."/>
            <person name="Anvari S."/>
            <person name="Polson S.W."/>
            <person name="Macdonald M."/>
            <person name="Mcdowell J.V."/>
        </authorList>
    </citation>
    <scope>NUCLEOTIDE SEQUENCE [LARGE SCALE GENOMIC DNA]</scope>
    <source>
        <strain evidence="2 3">ATCC 33150</strain>
    </source>
</reference>
<comment type="caution">
    <text evidence="2">The sequence shown here is derived from an EMBL/GenBank/DDBJ whole genome shotgun (WGS) entry which is preliminary data.</text>
</comment>
<keyword evidence="2" id="KW-0132">Cell division</keyword>
<protein>
    <submittedName>
        <fullName evidence="2">Cell division protein ZipA</fullName>
    </submittedName>
</protein>
<feature type="compositionally biased region" description="Basic and acidic residues" evidence="1">
    <location>
        <begin position="22"/>
        <end position="40"/>
    </location>
</feature>
<organism evidence="2 3">
    <name type="scientific">Selenomonas sputigena</name>
    <dbReference type="NCBI Taxonomy" id="69823"/>
    <lineage>
        <taxon>Bacteria</taxon>
        <taxon>Bacillati</taxon>
        <taxon>Bacillota</taxon>
        <taxon>Negativicutes</taxon>
        <taxon>Selenomonadales</taxon>
        <taxon>Selenomonadaceae</taxon>
        <taxon>Selenomonas</taxon>
    </lineage>
</organism>
<name>A0ABV3X642_9FIRM</name>
<dbReference type="GO" id="GO:0051301">
    <property type="term" value="P:cell division"/>
    <property type="evidence" value="ECO:0007669"/>
    <property type="project" value="UniProtKB-KW"/>
</dbReference>
<dbReference type="Proteomes" id="UP001559623">
    <property type="component" value="Unassembled WGS sequence"/>
</dbReference>